<accession>A0A1I3CGQ9</accession>
<dbReference type="AlphaFoldDB" id="A0A1I3CGQ9"/>
<dbReference type="Pfam" id="PF24035">
    <property type="entry name" value="DUF7344"/>
    <property type="match status" value="1"/>
</dbReference>
<dbReference type="OrthoDB" id="109251at2157"/>
<evidence type="ECO:0000259" key="2">
    <source>
        <dbReference type="Pfam" id="PF24035"/>
    </source>
</evidence>
<keyword evidence="4" id="KW-1185">Reference proteome</keyword>
<dbReference type="InterPro" id="IPR036388">
    <property type="entry name" value="WH-like_DNA-bd_sf"/>
</dbReference>
<protein>
    <recommendedName>
        <fullName evidence="2">DUF7344 domain-containing protein</fullName>
    </recommendedName>
</protein>
<dbReference type="EMBL" id="FOPZ01000022">
    <property type="protein sequence ID" value="SFH73271.1"/>
    <property type="molecule type" value="Genomic_DNA"/>
</dbReference>
<organism evidence="3 4">
    <name type="scientific">Halorubrum aquaticum</name>
    <dbReference type="NCBI Taxonomy" id="387340"/>
    <lineage>
        <taxon>Archaea</taxon>
        <taxon>Methanobacteriati</taxon>
        <taxon>Methanobacteriota</taxon>
        <taxon>Stenosarchaea group</taxon>
        <taxon>Halobacteria</taxon>
        <taxon>Halobacteriales</taxon>
        <taxon>Haloferacaceae</taxon>
        <taxon>Halorubrum</taxon>
    </lineage>
</organism>
<dbReference type="InterPro" id="IPR055927">
    <property type="entry name" value="DUF7504"/>
</dbReference>
<dbReference type="Gene3D" id="1.10.10.10">
    <property type="entry name" value="Winged helix-like DNA-binding domain superfamily/Winged helix DNA-binding domain"/>
    <property type="match status" value="1"/>
</dbReference>
<dbReference type="InterPro" id="IPR055768">
    <property type="entry name" value="DUF7344"/>
</dbReference>
<proteinExistence type="predicted"/>
<evidence type="ECO:0000313" key="3">
    <source>
        <dbReference type="EMBL" id="SFH73271.1"/>
    </source>
</evidence>
<evidence type="ECO:0000313" key="4">
    <source>
        <dbReference type="Proteomes" id="UP000323537"/>
    </source>
</evidence>
<feature type="domain" description="DUF7344" evidence="2">
    <location>
        <begin position="245"/>
        <end position="321"/>
    </location>
</feature>
<dbReference type="RefSeq" id="WP_149785457.1">
    <property type="nucleotide sequence ID" value="NZ_BAAADP010000003.1"/>
</dbReference>
<evidence type="ECO:0000256" key="1">
    <source>
        <dbReference type="SAM" id="MobiDB-lite"/>
    </source>
</evidence>
<reference evidence="3 4" key="1">
    <citation type="submission" date="2016-10" db="EMBL/GenBank/DDBJ databases">
        <authorList>
            <person name="Varghese N."/>
            <person name="Submissions S."/>
        </authorList>
    </citation>
    <scope>NUCLEOTIDE SEQUENCE [LARGE SCALE GENOMIC DNA]</scope>
    <source>
        <strain evidence="3 4">CGMCC 1.6377</strain>
    </source>
</reference>
<dbReference type="Pfam" id="PF24336">
    <property type="entry name" value="DUF7504"/>
    <property type="match status" value="1"/>
</dbReference>
<gene>
    <name evidence="3" type="ORF">SAMN04488066_12216</name>
</gene>
<dbReference type="Proteomes" id="UP000323537">
    <property type="component" value="Unassembled WGS sequence"/>
</dbReference>
<feature type="region of interest" description="Disordered" evidence="1">
    <location>
        <begin position="200"/>
        <end position="235"/>
    </location>
</feature>
<sequence>MVGSDRTLRDYVGRSSSVLLLAPSQESPDDGACIDLLTHDPPEHTNVLSVTLSASPAERLSVWQREAGSELPTRVTIVDGRREMTTDRLPVSESGSISVRGLPEDADLHDVGFAIASQLGAWKDTDETTVLCLHSVTRLLAAYETDRVIALITALNRLCERLGVIAHSHVDPDAHDEETVATLRPLYDTVIEHTPADGWIPTEREETTRTPSFRSTTPPPGGTARTDPDRPETVPMRHSFDRILELLSCPRRRTLLYHLKNQPNQTVPLDRLVEEIHDIDRSLPMRDSSPPEVVREELLDTHLPMLQEAGIVRYDADAESVHYTENRGLESFLRYVETIELG</sequence>
<name>A0A1I3CGQ9_9EURY</name>